<dbReference type="PANTHER" id="PTHR33154">
    <property type="entry name" value="TRANSCRIPTIONAL REGULATOR, ARSR FAMILY"/>
    <property type="match status" value="1"/>
</dbReference>
<evidence type="ECO:0000256" key="3">
    <source>
        <dbReference type="ARBA" id="ARBA00023163"/>
    </source>
</evidence>
<dbReference type="CDD" id="cd00090">
    <property type="entry name" value="HTH_ARSR"/>
    <property type="match status" value="1"/>
</dbReference>
<dbReference type="AlphaFoldDB" id="A0A956SHS6"/>
<dbReference type="GO" id="GO:0003677">
    <property type="term" value="F:DNA binding"/>
    <property type="evidence" value="ECO:0007669"/>
    <property type="project" value="UniProtKB-KW"/>
</dbReference>
<dbReference type="PROSITE" id="PS50987">
    <property type="entry name" value="HTH_ARSR_2"/>
    <property type="match status" value="1"/>
</dbReference>
<dbReference type="SUPFAM" id="SSF46785">
    <property type="entry name" value="Winged helix' DNA-binding domain"/>
    <property type="match status" value="1"/>
</dbReference>
<dbReference type="Gene3D" id="1.10.10.10">
    <property type="entry name" value="Winged helix-like DNA-binding domain superfamily/Winged helix DNA-binding domain"/>
    <property type="match status" value="1"/>
</dbReference>
<dbReference type="InterPro" id="IPR036390">
    <property type="entry name" value="WH_DNA-bd_sf"/>
</dbReference>
<keyword evidence="2" id="KW-0238">DNA-binding</keyword>
<reference evidence="5" key="2">
    <citation type="journal article" date="2021" name="Microbiome">
        <title>Successional dynamics and alternative stable states in a saline activated sludge microbial community over 9 years.</title>
        <authorList>
            <person name="Wang Y."/>
            <person name="Ye J."/>
            <person name="Ju F."/>
            <person name="Liu L."/>
            <person name="Boyd J.A."/>
            <person name="Deng Y."/>
            <person name="Parks D.H."/>
            <person name="Jiang X."/>
            <person name="Yin X."/>
            <person name="Woodcroft B.J."/>
            <person name="Tyson G.W."/>
            <person name="Hugenholtz P."/>
            <person name="Polz M.F."/>
            <person name="Zhang T."/>
        </authorList>
    </citation>
    <scope>NUCLEOTIDE SEQUENCE</scope>
    <source>
        <strain evidence="5">HKST-UBA02</strain>
    </source>
</reference>
<name>A0A956SHS6_UNCEI</name>
<reference evidence="5" key="1">
    <citation type="submission" date="2020-04" db="EMBL/GenBank/DDBJ databases">
        <authorList>
            <person name="Zhang T."/>
        </authorList>
    </citation>
    <scope>NUCLEOTIDE SEQUENCE</scope>
    <source>
        <strain evidence="5">HKST-UBA02</strain>
    </source>
</reference>
<dbReference type="NCBIfam" id="NF033788">
    <property type="entry name" value="HTH_metalloreg"/>
    <property type="match status" value="1"/>
</dbReference>
<evidence type="ECO:0000313" key="6">
    <source>
        <dbReference type="Proteomes" id="UP000739538"/>
    </source>
</evidence>
<protein>
    <submittedName>
        <fullName evidence="5">Winged helix-turn-helix transcriptional regulator</fullName>
    </submittedName>
</protein>
<dbReference type="InterPro" id="IPR011991">
    <property type="entry name" value="ArsR-like_HTH"/>
</dbReference>
<dbReference type="GO" id="GO:0003700">
    <property type="term" value="F:DNA-binding transcription factor activity"/>
    <property type="evidence" value="ECO:0007669"/>
    <property type="project" value="InterPro"/>
</dbReference>
<proteinExistence type="predicted"/>
<evidence type="ECO:0000259" key="4">
    <source>
        <dbReference type="PROSITE" id="PS50987"/>
    </source>
</evidence>
<evidence type="ECO:0000256" key="2">
    <source>
        <dbReference type="ARBA" id="ARBA00023125"/>
    </source>
</evidence>
<keyword evidence="3" id="KW-0804">Transcription</keyword>
<dbReference type="InterPro" id="IPR051081">
    <property type="entry name" value="HTH_MetalResp_TranReg"/>
</dbReference>
<evidence type="ECO:0000313" key="5">
    <source>
        <dbReference type="EMBL" id="MCA9758753.1"/>
    </source>
</evidence>
<dbReference type="PANTHER" id="PTHR33154:SF18">
    <property type="entry name" value="ARSENICAL RESISTANCE OPERON REPRESSOR"/>
    <property type="match status" value="1"/>
</dbReference>
<feature type="domain" description="HTH arsR-type" evidence="4">
    <location>
        <begin position="6"/>
        <end position="108"/>
    </location>
</feature>
<dbReference type="EMBL" id="JAGQHS010000208">
    <property type="protein sequence ID" value="MCA9758753.1"/>
    <property type="molecule type" value="Genomic_DNA"/>
</dbReference>
<gene>
    <name evidence="5" type="ORF">KDA27_23370</name>
</gene>
<keyword evidence="1" id="KW-0805">Transcription regulation</keyword>
<dbReference type="InterPro" id="IPR036388">
    <property type="entry name" value="WH-like_DNA-bd_sf"/>
</dbReference>
<comment type="caution">
    <text evidence="5">The sequence shown here is derived from an EMBL/GenBank/DDBJ whole genome shotgun (WGS) entry which is preliminary data.</text>
</comment>
<accession>A0A956SHS6</accession>
<sequence>MAKYEWSAGWPSPTIEIGKAIADESRLRILNALRGGELCVCQIVELLGLAPSTTSKHLNQLRRSGLLRARKKGTWVWYRLAHGADETSPDPRIVAMLDWVLASLANEEPFVRDLETLQDILTVEREEIAQRQRSCCGPGDC</sequence>
<dbReference type="PRINTS" id="PR00778">
    <property type="entry name" value="HTHARSR"/>
</dbReference>
<dbReference type="Proteomes" id="UP000739538">
    <property type="component" value="Unassembled WGS sequence"/>
</dbReference>
<organism evidence="5 6">
    <name type="scientific">Eiseniibacteriota bacterium</name>
    <dbReference type="NCBI Taxonomy" id="2212470"/>
    <lineage>
        <taxon>Bacteria</taxon>
        <taxon>Candidatus Eiseniibacteriota</taxon>
    </lineage>
</organism>
<dbReference type="SMART" id="SM00418">
    <property type="entry name" value="HTH_ARSR"/>
    <property type="match status" value="1"/>
</dbReference>
<dbReference type="InterPro" id="IPR001845">
    <property type="entry name" value="HTH_ArsR_DNA-bd_dom"/>
</dbReference>
<dbReference type="Pfam" id="PF01022">
    <property type="entry name" value="HTH_5"/>
    <property type="match status" value="1"/>
</dbReference>
<evidence type="ECO:0000256" key="1">
    <source>
        <dbReference type="ARBA" id="ARBA00023015"/>
    </source>
</evidence>